<dbReference type="KEGG" id="nps:KRR39_08485"/>
<evidence type="ECO:0000259" key="1">
    <source>
        <dbReference type="PROSITE" id="PS51340"/>
    </source>
</evidence>
<dbReference type="AlphaFoldDB" id="A0A975T2M7"/>
<reference evidence="2" key="1">
    <citation type="submission" date="2021-06" db="EMBL/GenBank/DDBJ databases">
        <title>Complete genome sequence of Nocardioides sp. G188.</title>
        <authorList>
            <person name="Im W.-T."/>
        </authorList>
    </citation>
    <scope>NUCLEOTIDE SEQUENCE</scope>
    <source>
        <strain evidence="2">G188</strain>
    </source>
</reference>
<sequence length="243" mass="25792">MAGLRHDRGLAVVADGVVLTQREHPVLARVRPVLDDATARLTLSYDGRDPVDALVDTSGRTREVTLFDETVAVVDQAPELSAWFGGLLGRTVQLVGAPAGTRRTSPGAVPRQTVLSDEGSVSLHSEASLERLNGLLAARGEPRLPADRFRANVVVGGCPAHAEDDAATFRAGDVTLAFARLDERCAVTTVDQQAGERRGPEPLRTLATYRRLDGAGVAFGVYAAVTVPGTLRLGDPVLLDRRS</sequence>
<gene>
    <name evidence="2" type="ORF">KRR39_08485</name>
</gene>
<dbReference type="EMBL" id="CP077062">
    <property type="protein sequence ID" value="QWZ09759.1"/>
    <property type="molecule type" value="Genomic_DNA"/>
</dbReference>
<dbReference type="Pfam" id="PF03473">
    <property type="entry name" value="MOSC"/>
    <property type="match status" value="1"/>
</dbReference>
<dbReference type="Proteomes" id="UP000683575">
    <property type="component" value="Chromosome"/>
</dbReference>
<evidence type="ECO:0000313" key="3">
    <source>
        <dbReference type="Proteomes" id="UP000683575"/>
    </source>
</evidence>
<dbReference type="InterPro" id="IPR005303">
    <property type="entry name" value="MOCOS_middle"/>
</dbReference>
<keyword evidence="3" id="KW-1185">Reference proteome</keyword>
<dbReference type="InterPro" id="IPR005302">
    <property type="entry name" value="MoCF_Sase_C"/>
</dbReference>
<dbReference type="Pfam" id="PF03476">
    <property type="entry name" value="MOSC_N"/>
    <property type="match status" value="1"/>
</dbReference>
<organism evidence="2 3">
    <name type="scientific">Nocardioides panacis</name>
    <dbReference type="NCBI Taxonomy" id="2849501"/>
    <lineage>
        <taxon>Bacteria</taxon>
        <taxon>Bacillati</taxon>
        <taxon>Actinomycetota</taxon>
        <taxon>Actinomycetes</taxon>
        <taxon>Propionibacteriales</taxon>
        <taxon>Nocardioidaceae</taxon>
        <taxon>Nocardioides</taxon>
    </lineage>
</organism>
<dbReference type="PANTHER" id="PTHR36930">
    <property type="entry name" value="METAL-SULFUR CLUSTER BIOSYNTHESIS PROTEINS YUAD-RELATED"/>
    <property type="match status" value="1"/>
</dbReference>
<proteinExistence type="predicted"/>
<dbReference type="InterPro" id="IPR052716">
    <property type="entry name" value="MOSC_domain"/>
</dbReference>
<dbReference type="GO" id="GO:0030151">
    <property type="term" value="F:molybdenum ion binding"/>
    <property type="evidence" value="ECO:0007669"/>
    <property type="project" value="InterPro"/>
</dbReference>
<accession>A0A975T2M7</accession>
<dbReference type="GO" id="GO:0030170">
    <property type="term" value="F:pyridoxal phosphate binding"/>
    <property type="evidence" value="ECO:0007669"/>
    <property type="project" value="InterPro"/>
</dbReference>
<dbReference type="GO" id="GO:0003824">
    <property type="term" value="F:catalytic activity"/>
    <property type="evidence" value="ECO:0007669"/>
    <property type="project" value="InterPro"/>
</dbReference>
<evidence type="ECO:0000313" key="2">
    <source>
        <dbReference type="EMBL" id="QWZ09759.1"/>
    </source>
</evidence>
<feature type="domain" description="MOSC" evidence="1">
    <location>
        <begin position="92"/>
        <end position="240"/>
    </location>
</feature>
<name>A0A975T2M7_9ACTN</name>
<protein>
    <submittedName>
        <fullName evidence="2">MOSC domain-containing protein</fullName>
    </submittedName>
</protein>
<dbReference type="PROSITE" id="PS51340">
    <property type="entry name" value="MOSC"/>
    <property type="match status" value="1"/>
</dbReference>
<dbReference type="PANTHER" id="PTHR36930:SF1">
    <property type="entry name" value="MOSC DOMAIN-CONTAINING PROTEIN"/>
    <property type="match status" value="1"/>
</dbReference>